<evidence type="ECO:0000256" key="3">
    <source>
        <dbReference type="SAM" id="MobiDB-lite"/>
    </source>
</evidence>
<dbReference type="PANTHER" id="PTHR10183:SF433">
    <property type="entry name" value="CALPAIN-A-RELATED"/>
    <property type="match status" value="1"/>
</dbReference>
<feature type="compositionally biased region" description="Polar residues" evidence="3">
    <location>
        <begin position="58"/>
        <end position="70"/>
    </location>
</feature>
<keyword evidence="4" id="KW-1133">Transmembrane helix</keyword>
<comment type="similarity">
    <text evidence="1">Belongs to the peptidase C2 family.</text>
</comment>
<dbReference type="InterPro" id="IPR038765">
    <property type="entry name" value="Papain-like_cys_pep_sf"/>
</dbReference>
<dbReference type="Pfam" id="PF01067">
    <property type="entry name" value="Calpain_III"/>
    <property type="match status" value="1"/>
</dbReference>
<dbReference type="InterPro" id="IPR036213">
    <property type="entry name" value="Calpain_III_sf"/>
</dbReference>
<dbReference type="InterPro" id="IPR022682">
    <property type="entry name" value="Calpain_domain_III"/>
</dbReference>
<feature type="transmembrane region" description="Helical" evidence="4">
    <location>
        <begin position="549"/>
        <end position="571"/>
    </location>
</feature>
<comment type="caution">
    <text evidence="2">Lacks conserved residue(s) required for the propagation of feature annotation.</text>
</comment>
<sequence length="631" mass="72773">MSNSLKRKKEKKGAKNKDTLAKLRDKFINSGIKKFHRYQFKKRKTYGILKTNEEDTTSEVSKTSSQSADQIKSLPERKQRKAVTIDFIENRVTSAQASANKPVKGSYKSSESAFNFGIIVKSLSSSAPTEDVKLFIDTDFMDPVGDVIDDRVIWRRVRAINPKAEFFVEFTKFPVQILQSRIGTYALSSAVQLVMHKQTLFDNIVPKDQDFDKKYNGSFNFWFWKYGEWQNVVVDDFLPYEYNNVYEPVFSVLDYENSYWYSLLEKAYAKFYGSYHNLAFVTLEDALQDLTGGLVEYFTLDTGIQQDMLVKSYLQKSIIGLVVKELSVFKTLGQPLNCNEVYWLKDIISADSNLFVVLQKSFKVVTETFALIEGSDKDVTSLNLYVKSELINVEDNKVSISIEKIRQYFKACKIISFALTKTDKLKLLKTELKEKYWINMTRAGAWGVSNAGGNPQFSRTYWRNPQFRFKIGVTDSQSKLLYTIVLGLLTCSYPTISSYSIGFSLYEVKCEDDEIWNIDLNDSNCVLIGQHELEEKRQITKRFVIPPGLYAFIPYTSLPLIQGSFIFRLFYENSVFLYLWELNTLEGRTNQRVISTVQTYSQSFDFFQSIIKLGITVLVIGIIFCMLIFKI</sequence>
<dbReference type="PROSITE" id="PS50203">
    <property type="entry name" value="CALPAIN_CAT"/>
    <property type="match status" value="1"/>
</dbReference>
<protein>
    <recommendedName>
        <fullName evidence="5">Calpain catalytic domain-containing protein</fullName>
    </recommendedName>
</protein>
<dbReference type="SUPFAM" id="SSF49758">
    <property type="entry name" value="Calpain large subunit, middle domain (domain III)"/>
    <property type="match status" value="1"/>
</dbReference>
<dbReference type="GO" id="GO:0006508">
    <property type="term" value="P:proteolysis"/>
    <property type="evidence" value="ECO:0007669"/>
    <property type="project" value="InterPro"/>
</dbReference>
<evidence type="ECO:0000313" key="7">
    <source>
        <dbReference type="Proteomes" id="UP000494040"/>
    </source>
</evidence>
<dbReference type="GO" id="GO:0004198">
    <property type="term" value="F:calcium-dependent cysteine-type endopeptidase activity"/>
    <property type="evidence" value="ECO:0007669"/>
    <property type="project" value="InterPro"/>
</dbReference>
<dbReference type="Pfam" id="PF00648">
    <property type="entry name" value="Peptidase_C2"/>
    <property type="match status" value="1"/>
</dbReference>
<feature type="domain" description="Calpain catalytic" evidence="5">
    <location>
        <begin position="128"/>
        <end position="418"/>
    </location>
</feature>
<proteinExistence type="inferred from homology"/>
<dbReference type="AlphaFoldDB" id="A0A8I6SAP9"/>
<organism evidence="6 7">
    <name type="scientific">Cimex lectularius</name>
    <name type="common">Bed bug</name>
    <name type="synonym">Acanthia lectularia</name>
    <dbReference type="NCBI Taxonomy" id="79782"/>
    <lineage>
        <taxon>Eukaryota</taxon>
        <taxon>Metazoa</taxon>
        <taxon>Ecdysozoa</taxon>
        <taxon>Arthropoda</taxon>
        <taxon>Hexapoda</taxon>
        <taxon>Insecta</taxon>
        <taxon>Pterygota</taxon>
        <taxon>Neoptera</taxon>
        <taxon>Paraneoptera</taxon>
        <taxon>Hemiptera</taxon>
        <taxon>Heteroptera</taxon>
        <taxon>Panheteroptera</taxon>
        <taxon>Cimicomorpha</taxon>
        <taxon>Cimicidae</taxon>
        <taxon>Cimex</taxon>
    </lineage>
</organism>
<dbReference type="EnsemblMetazoa" id="XM_014404458.2">
    <property type="protein sequence ID" value="XP_014259944.1"/>
    <property type="gene ID" value="LOC106672776"/>
</dbReference>
<evidence type="ECO:0000256" key="4">
    <source>
        <dbReference type="SAM" id="Phobius"/>
    </source>
</evidence>
<dbReference type="KEGG" id="clec:106672776"/>
<dbReference type="SMART" id="SM00720">
    <property type="entry name" value="calpain_III"/>
    <property type="match status" value="1"/>
</dbReference>
<evidence type="ECO:0000259" key="5">
    <source>
        <dbReference type="PROSITE" id="PS50203"/>
    </source>
</evidence>
<dbReference type="PANTHER" id="PTHR10183">
    <property type="entry name" value="CALPAIN"/>
    <property type="match status" value="1"/>
</dbReference>
<accession>A0A8I6SAP9</accession>
<evidence type="ECO:0000313" key="6">
    <source>
        <dbReference type="EnsemblMetazoa" id="XP_014259944.1"/>
    </source>
</evidence>
<dbReference type="Gene3D" id="2.60.120.380">
    <property type="match status" value="1"/>
</dbReference>
<keyword evidence="4" id="KW-0472">Membrane</keyword>
<dbReference type="InterPro" id="IPR001300">
    <property type="entry name" value="Peptidase_C2_calpain_cat"/>
</dbReference>
<keyword evidence="7" id="KW-1185">Reference proteome</keyword>
<feature type="transmembrane region" description="Helical" evidence="4">
    <location>
        <begin position="610"/>
        <end position="629"/>
    </location>
</feature>
<dbReference type="SUPFAM" id="SSF54001">
    <property type="entry name" value="Cysteine proteinases"/>
    <property type="match status" value="1"/>
</dbReference>
<name>A0A8I6SAP9_CIMLE</name>
<dbReference type="RefSeq" id="XP_014259944.1">
    <property type="nucleotide sequence ID" value="XM_014404458.2"/>
</dbReference>
<feature type="region of interest" description="Disordered" evidence="3">
    <location>
        <begin position="51"/>
        <end position="75"/>
    </location>
</feature>
<dbReference type="Proteomes" id="UP000494040">
    <property type="component" value="Unassembled WGS sequence"/>
</dbReference>
<dbReference type="InterPro" id="IPR022683">
    <property type="entry name" value="Calpain_III"/>
</dbReference>
<evidence type="ECO:0000256" key="1">
    <source>
        <dbReference type="ARBA" id="ARBA00007623"/>
    </source>
</evidence>
<keyword evidence="4" id="KW-0812">Transmembrane</keyword>
<dbReference type="OrthoDB" id="424753at2759"/>
<dbReference type="SMART" id="SM00230">
    <property type="entry name" value="CysPc"/>
    <property type="match status" value="1"/>
</dbReference>
<evidence type="ECO:0000256" key="2">
    <source>
        <dbReference type="PROSITE-ProRule" id="PRU00239"/>
    </source>
</evidence>
<dbReference type="GeneID" id="106672776"/>
<dbReference type="PRINTS" id="PR00704">
    <property type="entry name" value="CALPAIN"/>
</dbReference>
<dbReference type="GO" id="GO:0005737">
    <property type="term" value="C:cytoplasm"/>
    <property type="evidence" value="ECO:0007669"/>
    <property type="project" value="TreeGrafter"/>
</dbReference>
<reference evidence="6" key="1">
    <citation type="submission" date="2022-01" db="UniProtKB">
        <authorList>
            <consortium name="EnsemblMetazoa"/>
        </authorList>
    </citation>
    <scope>IDENTIFICATION</scope>
</reference>
<dbReference type="InterPro" id="IPR022684">
    <property type="entry name" value="Calpain_cysteine_protease"/>
</dbReference>